<evidence type="ECO:0000313" key="4">
    <source>
        <dbReference type="Proteomes" id="UP000671828"/>
    </source>
</evidence>
<gene>
    <name evidence="3" type="ORF">J7S33_26200</name>
    <name evidence="2" type="ORF">JOE68_005056</name>
</gene>
<accession>A0A8T8HVQ1</accession>
<organism evidence="3 4">
    <name type="scientific">Saccharothrix algeriensis</name>
    <dbReference type="NCBI Taxonomy" id="173560"/>
    <lineage>
        <taxon>Bacteria</taxon>
        <taxon>Bacillati</taxon>
        <taxon>Actinomycetota</taxon>
        <taxon>Actinomycetes</taxon>
        <taxon>Pseudonocardiales</taxon>
        <taxon>Pseudonocardiaceae</taxon>
        <taxon>Saccharothrix</taxon>
    </lineage>
</organism>
<protein>
    <submittedName>
        <fullName evidence="2">Anti-anti-sigma factor</fullName>
    </submittedName>
    <submittedName>
        <fullName evidence="3">STAS domain-containing protein</fullName>
    </submittedName>
</protein>
<proteinExistence type="predicted"/>
<dbReference type="Proteomes" id="UP000671828">
    <property type="component" value="Chromosome"/>
</dbReference>
<keyword evidence="5" id="KW-1185">Reference proteome</keyword>
<dbReference type="PROSITE" id="PS50801">
    <property type="entry name" value="STAS"/>
    <property type="match status" value="1"/>
</dbReference>
<sequence length="116" mass="12412">MDQPLITVGSSWHDGILLVTVVGEVDMDTVPKIRAALHQPAPAVVLDLDGVTFFGSAGMQLLVDTRNRVPGLAVVATNHPVLRPLEVTGLRPHLPLCPTRATALAHVRDDLRSRTG</sequence>
<evidence type="ECO:0000313" key="2">
    <source>
        <dbReference type="EMBL" id="MBM7814191.1"/>
    </source>
</evidence>
<dbReference type="GO" id="GO:0043856">
    <property type="term" value="F:anti-sigma factor antagonist activity"/>
    <property type="evidence" value="ECO:0007669"/>
    <property type="project" value="TreeGrafter"/>
</dbReference>
<feature type="domain" description="STAS" evidence="1">
    <location>
        <begin position="14"/>
        <end position="107"/>
    </location>
</feature>
<dbReference type="SUPFAM" id="SSF52091">
    <property type="entry name" value="SpoIIaa-like"/>
    <property type="match status" value="1"/>
</dbReference>
<reference evidence="2 5" key="1">
    <citation type="submission" date="2021-01" db="EMBL/GenBank/DDBJ databases">
        <title>Sequencing the genomes of 1000 actinobacteria strains.</title>
        <authorList>
            <person name="Klenk H.-P."/>
        </authorList>
    </citation>
    <scope>NUCLEOTIDE SEQUENCE [LARGE SCALE GENOMIC DNA]</scope>
    <source>
        <strain evidence="2 5">DSM 44581</strain>
    </source>
</reference>
<dbReference type="CDD" id="cd07043">
    <property type="entry name" value="STAS_anti-anti-sigma_factors"/>
    <property type="match status" value="1"/>
</dbReference>
<dbReference type="EMBL" id="CP072788">
    <property type="protein sequence ID" value="QTR02556.1"/>
    <property type="molecule type" value="Genomic_DNA"/>
</dbReference>
<dbReference type="PANTHER" id="PTHR33495:SF2">
    <property type="entry name" value="ANTI-SIGMA FACTOR ANTAGONIST TM_1081-RELATED"/>
    <property type="match status" value="1"/>
</dbReference>
<dbReference type="PANTHER" id="PTHR33495">
    <property type="entry name" value="ANTI-SIGMA FACTOR ANTAGONIST TM_1081-RELATED-RELATED"/>
    <property type="match status" value="1"/>
</dbReference>
<evidence type="ECO:0000259" key="1">
    <source>
        <dbReference type="PROSITE" id="PS50801"/>
    </source>
</evidence>
<name>A0A8T8HVQ1_9PSEU</name>
<dbReference type="EMBL" id="JAFBCL010000001">
    <property type="protein sequence ID" value="MBM7814191.1"/>
    <property type="molecule type" value="Genomic_DNA"/>
</dbReference>
<reference evidence="3" key="2">
    <citation type="submission" date="2021-04" db="EMBL/GenBank/DDBJ databases">
        <title>Saccharothrix algeriensis WGS.</title>
        <authorList>
            <person name="Stuskova K."/>
            <person name="Hakalova E."/>
            <person name="Tebbal A.B."/>
            <person name="Eichmeier A."/>
        </authorList>
    </citation>
    <scope>NUCLEOTIDE SEQUENCE</scope>
    <source>
        <strain evidence="3">NRRL B-24137</strain>
    </source>
</reference>
<dbReference type="RefSeq" id="WP_204844730.1">
    <property type="nucleotide sequence ID" value="NZ_JAFBCL010000001.1"/>
</dbReference>
<dbReference type="AlphaFoldDB" id="A0A8T8HVQ1"/>
<dbReference type="InterPro" id="IPR002645">
    <property type="entry name" value="STAS_dom"/>
</dbReference>
<evidence type="ECO:0000313" key="5">
    <source>
        <dbReference type="Proteomes" id="UP001195724"/>
    </source>
</evidence>
<dbReference type="Pfam" id="PF01740">
    <property type="entry name" value="STAS"/>
    <property type="match status" value="1"/>
</dbReference>
<dbReference type="InterPro" id="IPR036513">
    <property type="entry name" value="STAS_dom_sf"/>
</dbReference>
<dbReference type="Gene3D" id="3.30.750.24">
    <property type="entry name" value="STAS domain"/>
    <property type="match status" value="1"/>
</dbReference>
<evidence type="ECO:0000313" key="3">
    <source>
        <dbReference type="EMBL" id="QTR02556.1"/>
    </source>
</evidence>
<dbReference type="Proteomes" id="UP001195724">
    <property type="component" value="Unassembled WGS sequence"/>
</dbReference>